<dbReference type="EMBL" id="CAAALY010026972">
    <property type="protein sequence ID" value="VEL16053.1"/>
    <property type="molecule type" value="Genomic_DNA"/>
</dbReference>
<evidence type="ECO:0000313" key="17">
    <source>
        <dbReference type="Proteomes" id="UP000784294"/>
    </source>
</evidence>
<dbReference type="GO" id="GO:0006506">
    <property type="term" value="P:GPI anchor biosynthetic process"/>
    <property type="evidence" value="ECO:0007669"/>
    <property type="project" value="UniProtKB-UniPathway"/>
</dbReference>
<dbReference type="Proteomes" id="UP000784294">
    <property type="component" value="Unassembled WGS sequence"/>
</dbReference>
<dbReference type="GO" id="GO:1990529">
    <property type="term" value="C:glycosylphosphatidylinositol-mannosyltransferase I complex"/>
    <property type="evidence" value="ECO:0007669"/>
    <property type="project" value="TreeGrafter"/>
</dbReference>
<evidence type="ECO:0000256" key="7">
    <source>
        <dbReference type="ARBA" id="ARBA00022692"/>
    </source>
</evidence>
<feature type="signal peptide" evidence="15">
    <location>
        <begin position="1"/>
        <end position="17"/>
    </location>
</feature>
<evidence type="ECO:0000256" key="9">
    <source>
        <dbReference type="ARBA" id="ARBA00022989"/>
    </source>
</evidence>
<keyword evidence="17" id="KW-1185">Reference proteome</keyword>
<dbReference type="InterPro" id="IPR007704">
    <property type="entry name" value="PIG-M"/>
</dbReference>
<sequence>MISFIFRLGLLFFSVWQETVRWPDGQLRFTDVDYDVFSDAAAALVLGRDIYTVRPTYRYSPFIAGLLAPAHWLFPSLQPLLIEAKLQHPIEQKGINASERNRVISNIWGKLLFIVFDLLCAYLQKEMIVTEEKVRIFFFLYLFQLIPISSSY</sequence>
<gene>
    <name evidence="16" type="ORF">PXEA_LOCUS9493</name>
</gene>
<keyword evidence="7" id="KW-0812">Transmembrane</keyword>
<dbReference type="OrthoDB" id="1741594at2759"/>
<comment type="pathway">
    <text evidence="2">Glycolipid biosynthesis; glycosylphosphatidylinositol-anchor biosynthesis.</text>
</comment>
<dbReference type="GO" id="GO:0051751">
    <property type="term" value="F:alpha-1,4-mannosyltransferase activity"/>
    <property type="evidence" value="ECO:0007669"/>
    <property type="project" value="InterPro"/>
</dbReference>
<evidence type="ECO:0000256" key="1">
    <source>
        <dbReference type="ARBA" id="ARBA00004477"/>
    </source>
</evidence>
<keyword evidence="5" id="KW-0328">Glycosyltransferase</keyword>
<keyword evidence="10" id="KW-0472">Membrane</keyword>
<comment type="subcellular location">
    <subcellularLocation>
        <location evidence="1">Endoplasmic reticulum membrane</location>
        <topology evidence="1">Multi-pass membrane protein</topology>
    </subcellularLocation>
</comment>
<dbReference type="GO" id="GO:0005789">
    <property type="term" value="C:endoplasmic reticulum membrane"/>
    <property type="evidence" value="ECO:0007669"/>
    <property type="project" value="UniProtKB-SubCell"/>
</dbReference>
<evidence type="ECO:0000256" key="14">
    <source>
        <dbReference type="ARBA" id="ARBA00093608"/>
    </source>
</evidence>
<evidence type="ECO:0000256" key="8">
    <source>
        <dbReference type="ARBA" id="ARBA00022824"/>
    </source>
</evidence>
<organism evidence="16 17">
    <name type="scientific">Protopolystoma xenopodis</name>
    <dbReference type="NCBI Taxonomy" id="117903"/>
    <lineage>
        <taxon>Eukaryota</taxon>
        <taxon>Metazoa</taxon>
        <taxon>Spiralia</taxon>
        <taxon>Lophotrochozoa</taxon>
        <taxon>Platyhelminthes</taxon>
        <taxon>Monogenea</taxon>
        <taxon>Polyopisthocotylea</taxon>
        <taxon>Polystomatidea</taxon>
        <taxon>Polystomatidae</taxon>
        <taxon>Protopolystoma</taxon>
    </lineage>
</organism>
<dbReference type="PANTHER" id="PTHR12886:SF0">
    <property type="entry name" value="GPI MANNOSYLTRANSFERASE 1"/>
    <property type="match status" value="1"/>
</dbReference>
<protein>
    <recommendedName>
        <fullName evidence="14">GPI alpha-1,4-mannosyltransferase I, catalytic subunit</fullName>
    </recommendedName>
    <alternativeName>
        <fullName evidence="12">GPI mannosyltransferase I</fullName>
    </alternativeName>
    <alternativeName>
        <fullName evidence="11">Phosphatidylinositol-glycan biosynthesis class M protein</fullName>
    </alternativeName>
</protein>
<keyword evidence="8" id="KW-0256">Endoplasmic reticulum</keyword>
<evidence type="ECO:0000256" key="12">
    <source>
        <dbReference type="ARBA" id="ARBA00032997"/>
    </source>
</evidence>
<dbReference type="AlphaFoldDB" id="A0A3S4ZNP6"/>
<keyword evidence="6" id="KW-0808">Transferase</keyword>
<evidence type="ECO:0000256" key="13">
    <source>
        <dbReference type="ARBA" id="ARBA00093408"/>
    </source>
</evidence>
<keyword evidence="9" id="KW-1133">Transmembrane helix</keyword>
<dbReference type="UniPathway" id="UPA00196"/>
<evidence type="ECO:0000256" key="2">
    <source>
        <dbReference type="ARBA" id="ARBA00004687"/>
    </source>
</evidence>
<evidence type="ECO:0000256" key="6">
    <source>
        <dbReference type="ARBA" id="ARBA00022679"/>
    </source>
</evidence>
<dbReference type="PANTHER" id="PTHR12886">
    <property type="entry name" value="PIG-M MANNOSYLTRANSFERASE"/>
    <property type="match status" value="1"/>
</dbReference>
<reference evidence="16" key="1">
    <citation type="submission" date="2018-11" db="EMBL/GenBank/DDBJ databases">
        <authorList>
            <consortium name="Pathogen Informatics"/>
        </authorList>
    </citation>
    <scope>NUCLEOTIDE SEQUENCE</scope>
</reference>
<feature type="chain" id="PRO_5018736806" description="GPI alpha-1,4-mannosyltransferase I, catalytic subunit" evidence="15">
    <location>
        <begin position="18"/>
        <end position="152"/>
    </location>
</feature>
<comment type="similarity">
    <text evidence="3">Belongs to the PIGM family.</text>
</comment>
<comment type="caution">
    <text evidence="16">The sequence shown here is derived from an EMBL/GenBank/DDBJ whole genome shotgun (WGS) entry which is preliminary data.</text>
</comment>
<dbReference type="GO" id="GO:0004376">
    <property type="term" value="F:GPI mannosyltransferase activity"/>
    <property type="evidence" value="ECO:0007669"/>
    <property type="project" value="InterPro"/>
</dbReference>
<evidence type="ECO:0000256" key="3">
    <source>
        <dbReference type="ARBA" id="ARBA00011071"/>
    </source>
</evidence>
<evidence type="ECO:0000256" key="5">
    <source>
        <dbReference type="ARBA" id="ARBA00022676"/>
    </source>
</evidence>
<keyword evidence="15" id="KW-0732">Signal</keyword>
<evidence type="ECO:0000256" key="4">
    <source>
        <dbReference type="ARBA" id="ARBA00022502"/>
    </source>
</evidence>
<evidence type="ECO:0000256" key="11">
    <source>
        <dbReference type="ARBA" id="ARBA00031139"/>
    </source>
</evidence>
<evidence type="ECO:0000256" key="10">
    <source>
        <dbReference type="ARBA" id="ARBA00023136"/>
    </source>
</evidence>
<comment type="function">
    <text evidence="13">Catalytic subunit of the glycosylphosphatidylinositol-mannosyltransferase I complex which catalyzes the transfer of the first mannose, via an alpha-1,4 bond from a dolichol-phosphate-mannose (Dol-P-Man) to the glucosaminyl acyl phosphatidylinositol (GlcN-(acyl)PI) intermediate to generate alpha-D-Man-(1-&gt;4)-alpha-D-GlcN-(1-&gt;6)-(1-radyl,2-acyl-sn-glycero-3-phospho)-2-acyl-inositol and participates in the sixth step of the glycosylphosphatidylinositol-anchor biosynthesis.</text>
</comment>
<evidence type="ECO:0000256" key="15">
    <source>
        <dbReference type="SAM" id="SignalP"/>
    </source>
</evidence>
<keyword evidence="4" id="KW-0337">GPI-anchor biosynthesis</keyword>
<evidence type="ECO:0000313" key="16">
    <source>
        <dbReference type="EMBL" id="VEL16053.1"/>
    </source>
</evidence>
<name>A0A3S4ZNP6_9PLAT</name>
<accession>A0A3S4ZNP6</accession>
<proteinExistence type="inferred from homology"/>